<protein>
    <submittedName>
        <fullName evidence="1">Uncharacterized protein</fullName>
    </submittedName>
</protein>
<evidence type="ECO:0000313" key="1">
    <source>
        <dbReference type="EMBL" id="AKH47610.1"/>
    </source>
</evidence>
<sequence>MCSFIFPQSATDQLSHILCHPVTRCCASSLLNHCVPGREHIADEPSIRQIAHALLQLRETTRKISCMS</sequence>
<dbReference type="EMBL" id="KR029596">
    <property type="protein sequence ID" value="AKH47610.1"/>
    <property type="molecule type" value="Genomic_DNA"/>
</dbReference>
<organism evidence="1">
    <name type="scientific">uncultured marine virus</name>
    <dbReference type="NCBI Taxonomy" id="186617"/>
    <lineage>
        <taxon>Viruses</taxon>
        <taxon>environmental samples</taxon>
    </lineage>
</organism>
<reference evidence="1" key="2">
    <citation type="submission" date="2015-03" db="EMBL/GenBank/DDBJ databases">
        <authorList>
            <person name="Chow C.-E.T."/>
            <person name="Winget D.M."/>
            <person name="White R.A.III."/>
            <person name="Hallam S.J."/>
            <person name="Suttle C.A."/>
        </authorList>
    </citation>
    <scope>NUCLEOTIDE SEQUENCE</scope>
    <source>
        <strain evidence="1">Oxic1_1</strain>
    </source>
</reference>
<proteinExistence type="predicted"/>
<accession>A0A0F7L6T1</accession>
<reference evidence="1" key="1">
    <citation type="journal article" date="2015" name="Front. Microbiol.">
        <title>Combining genomic sequencing methods to explore viral diversity and reveal potential virus-host interactions.</title>
        <authorList>
            <person name="Chow C.E."/>
            <person name="Winget D.M."/>
            <person name="White R.A.III."/>
            <person name="Hallam S.J."/>
            <person name="Suttle C.A."/>
        </authorList>
    </citation>
    <scope>NUCLEOTIDE SEQUENCE</scope>
    <source>
        <strain evidence="1">Oxic1_1</strain>
    </source>
</reference>
<name>A0A0F7L6T1_9VIRU</name>